<accession>A0ABY8WUA7</accession>
<dbReference type="Proteomes" id="UP001240150">
    <property type="component" value="Chromosome"/>
</dbReference>
<evidence type="ECO:0000313" key="7">
    <source>
        <dbReference type="Proteomes" id="UP001240150"/>
    </source>
</evidence>
<gene>
    <name evidence="6" type="ORF">ACTOB_004144</name>
</gene>
<feature type="domain" description="Protein kinase" evidence="5">
    <location>
        <begin position="505"/>
        <end position="750"/>
    </location>
</feature>
<dbReference type="SUPFAM" id="SSF63829">
    <property type="entry name" value="Calcium-dependent phosphotriesterase"/>
    <property type="match status" value="1"/>
</dbReference>
<dbReference type="InterPro" id="IPR011009">
    <property type="entry name" value="Kinase-like_dom_sf"/>
</dbReference>
<organism evidence="6 7">
    <name type="scientific">Actinoplanes oblitus</name>
    <dbReference type="NCBI Taxonomy" id="3040509"/>
    <lineage>
        <taxon>Bacteria</taxon>
        <taxon>Bacillati</taxon>
        <taxon>Actinomycetota</taxon>
        <taxon>Actinomycetes</taxon>
        <taxon>Micromonosporales</taxon>
        <taxon>Micromonosporaceae</taxon>
        <taxon>Actinoplanes</taxon>
    </lineage>
</organism>
<protein>
    <submittedName>
        <fullName evidence="6">Protein kinase</fullName>
    </submittedName>
</protein>
<dbReference type="RefSeq" id="WP_284921966.1">
    <property type="nucleotide sequence ID" value="NZ_CP126980.1"/>
</dbReference>
<dbReference type="SMART" id="SM00220">
    <property type="entry name" value="S_TKc"/>
    <property type="match status" value="1"/>
</dbReference>
<dbReference type="Pfam" id="PF00069">
    <property type="entry name" value="Pkinase"/>
    <property type="match status" value="1"/>
</dbReference>
<dbReference type="GO" id="GO:0016301">
    <property type="term" value="F:kinase activity"/>
    <property type="evidence" value="ECO:0007669"/>
    <property type="project" value="UniProtKB-KW"/>
</dbReference>
<sequence length="750" mass="80178">MPDVRLSEVIAAYGELVDGDLDERDLVDRLSELTVEVLNRHGIGARRSRPGVVTSAATIAVPLPSMSVSLEICGARAPLTGGQIAAVGARASTTPLVAVLSLRGFAAEAIEGGDNVLLMDRQHLEAILSGLVDPAGLFEEAVHLATFDAEPYLPLTRFLLHRNPAPAPRFMPPDRVPPPWDLLQDTAAEVRVRQVLGGLPGWPEITGMTAVDADRLLLTSADGLIEVHVRRGTTDWFLPMPGLRGAPVRRADGSVLVLCGDAVIAYRGGTVEPIAGGFRAAVGLAADRDGEAWVLSGTGATFGGGSGTLSLTRVGERFGSQQTYGVAFAAGVHGLAWLRGRRFFLATGSDSGIVDLSRSSAVSPRDHVRSEQPYPEHVIALDARTVLTGSGDGRGVGVTICRTDLVTHSVEVLARLRLNKIQGMAEAAEGPVYLLGDVRGNDHSRPRPVILKATIPRPAPAAAEDGPTSFRDLRLAAMGDRRSEDGPTSFRDLRLAAMGDRRSYALDATPIADGGQATVFGARHRASGTRVAFKRLNRRSVDDIARMRREIEAGQRYGDNAHVVPVLDFDPGASWLVMPLASGTAEEVLDELEDPRRLLDLVAAVCAGLRRPHQDGWVHRDLKPTNILRLDGEWAVADWGLGRRPRGQTSQPGRTRAGFLYGTEGFAAPELSDDAHEAGPQADIFSIGQLIGWAVTRQWPRANRPLIPAGTVWQTAVEVMTHDDPARRPASVDDVLELVRSAPAEPTGQG</sequence>
<dbReference type="PANTHER" id="PTHR43289">
    <property type="entry name" value="MITOGEN-ACTIVATED PROTEIN KINASE KINASE KINASE 20-RELATED"/>
    <property type="match status" value="1"/>
</dbReference>
<keyword evidence="2" id="KW-0547">Nucleotide-binding</keyword>
<keyword evidence="7" id="KW-1185">Reference proteome</keyword>
<keyword evidence="4" id="KW-0067">ATP-binding</keyword>
<evidence type="ECO:0000256" key="3">
    <source>
        <dbReference type="ARBA" id="ARBA00022777"/>
    </source>
</evidence>
<evidence type="ECO:0000256" key="1">
    <source>
        <dbReference type="ARBA" id="ARBA00022679"/>
    </source>
</evidence>
<dbReference type="PROSITE" id="PS50011">
    <property type="entry name" value="PROTEIN_KINASE_DOM"/>
    <property type="match status" value="1"/>
</dbReference>
<keyword evidence="3 6" id="KW-0418">Kinase</keyword>
<reference evidence="6 7" key="1">
    <citation type="submission" date="2023-06" db="EMBL/GenBank/DDBJ databases">
        <authorList>
            <person name="Yushchuk O."/>
            <person name="Binda E."/>
            <person name="Ruckert-Reed C."/>
            <person name="Fedorenko V."/>
            <person name="Kalinowski J."/>
            <person name="Marinelli F."/>
        </authorList>
    </citation>
    <scope>NUCLEOTIDE SEQUENCE [LARGE SCALE GENOMIC DNA]</scope>
    <source>
        <strain evidence="6 7">NRRL 3884</strain>
    </source>
</reference>
<evidence type="ECO:0000259" key="5">
    <source>
        <dbReference type="PROSITE" id="PS50011"/>
    </source>
</evidence>
<dbReference type="EMBL" id="CP126980">
    <property type="protein sequence ID" value="WIN00438.1"/>
    <property type="molecule type" value="Genomic_DNA"/>
</dbReference>
<name>A0ABY8WUA7_9ACTN</name>
<keyword evidence="1" id="KW-0808">Transferase</keyword>
<evidence type="ECO:0000256" key="2">
    <source>
        <dbReference type="ARBA" id="ARBA00022741"/>
    </source>
</evidence>
<evidence type="ECO:0000313" key="6">
    <source>
        <dbReference type="EMBL" id="WIN00438.1"/>
    </source>
</evidence>
<dbReference type="InterPro" id="IPR000719">
    <property type="entry name" value="Prot_kinase_dom"/>
</dbReference>
<dbReference type="SUPFAM" id="SSF56112">
    <property type="entry name" value="Protein kinase-like (PK-like)"/>
    <property type="match status" value="1"/>
</dbReference>
<dbReference type="PANTHER" id="PTHR43289:SF34">
    <property type="entry name" value="SERINE_THREONINE-PROTEIN KINASE YBDM-RELATED"/>
    <property type="match status" value="1"/>
</dbReference>
<dbReference type="Gene3D" id="1.10.510.10">
    <property type="entry name" value="Transferase(Phosphotransferase) domain 1"/>
    <property type="match status" value="1"/>
</dbReference>
<proteinExistence type="predicted"/>
<evidence type="ECO:0000256" key="4">
    <source>
        <dbReference type="ARBA" id="ARBA00022840"/>
    </source>
</evidence>